<feature type="transmembrane region" description="Helical" evidence="1">
    <location>
        <begin position="80"/>
        <end position="98"/>
    </location>
</feature>
<feature type="transmembrane region" description="Helical" evidence="1">
    <location>
        <begin position="47"/>
        <end position="68"/>
    </location>
</feature>
<organism evidence="2">
    <name type="scientific">Gnathostomula paradoxa</name>
    <dbReference type="NCBI Taxonomy" id="66783"/>
    <lineage>
        <taxon>Eukaryota</taxon>
        <taxon>Metazoa</taxon>
        <taxon>Spiralia</taxon>
        <taxon>Gnathifera</taxon>
        <taxon>Gnathostomulida</taxon>
        <taxon>Bursovaginoidea</taxon>
        <taxon>Gnathostomulidae</taxon>
        <taxon>Gnathostomula</taxon>
    </lineage>
</organism>
<dbReference type="AlphaFoldDB" id="A0A0F6Q2U7"/>
<protein>
    <submittedName>
        <fullName evidence="2">NADH dehydrogenase subunit 6</fullName>
    </submittedName>
</protein>
<reference evidence="2" key="1">
    <citation type="journal article" date="2015" name="Mol. Phylogenet. Evol.">
        <title>Elucidating the phylogenetic position of Gnathostomulida and first mitochondrial genomes of Gnathostomulida, Gastrotricha and Polycladida (Platyhelminthes).</title>
        <authorList>
            <person name="Golombek A."/>
            <person name="Tobergte S."/>
            <person name="Struck T.H."/>
        </authorList>
    </citation>
    <scope>NUCLEOTIDE SEQUENCE</scope>
</reference>
<accession>A0A0F6Q2U7</accession>
<proteinExistence type="predicted"/>
<feature type="transmembrane region" description="Helical" evidence="1">
    <location>
        <begin position="118"/>
        <end position="143"/>
    </location>
</feature>
<keyword evidence="1" id="KW-0472">Membrane</keyword>
<evidence type="ECO:0000313" key="2">
    <source>
        <dbReference type="EMBL" id="AKD00032.1"/>
    </source>
</evidence>
<gene>
    <name evidence="2" type="primary">nad6</name>
</gene>
<geneLocation type="mitochondrion" evidence="2"/>
<name>A0A0F6Q2U7_9BILA</name>
<evidence type="ECO:0000256" key="1">
    <source>
        <dbReference type="SAM" id="Phobius"/>
    </source>
</evidence>
<dbReference type="EMBL" id="KP965861">
    <property type="protein sequence ID" value="AKD00032.1"/>
    <property type="molecule type" value="Genomic_DNA"/>
</dbReference>
<keyword evidence="1" id="KW-0812">Transmembrane</keyword>
<keyword evidence="2" id="KW-0496">Mitochondrion</keyword>
<sequence>MFLPNIMMMISALIFLFLLNSNPMIASIILLLMFICYSLTISFTGHSVILIFLILIYISGLTIAFMLISLNISKFFHAKTLKLPSLAIFLLIICFTNSKFPTKLNYTTNSSSINLLSLYSNMALLFLLISFIMAASIFLISMLMKKQFYLRK</sequence>
<feature type="transmembrane region" description="Helical" evidence="1">
    <location>
        <begin position="12"/>
        <end position="35"/>
    </location>
</feature>
<keyword evidence="1" id="KW-1133">Transmembrane helix</keyword>